<keyword evidence="4" id="KW-1185">Reference proteome</keyword>
<accession>A0A1M7GUI2</accession>
<organism evidence="3 4">
    <name type="scientific">Flavobacterium saccharophilum</name>
    <dbReference type="NCBI Taxonomy" id="29534"/>
    <lineage>
        <taxon>Bacteria</taxon>
        <taxon>Pseudomonadati</taxon>
        <taxon>Bacteroidota</taxon>
        <taxon>Flavobacteriia</taxon>
        <taxon>Flavobacteriales</taxon>
        <taxon>Flavobacteriaceae</taxon>
        <taxon>Flavobacterium</taxon>
    </lineage>
</organism>
<proteinExistence type="inferred from homology"/>
<dbReference type="CDD" id="cd03349">
    <property type="entry name" value="LbH_XAT"/>
    <property type="match status" value="1"/>
</dbReference>
<dbReference type="EMBL" id="FRBY01000003">
    <property type="protein sequence ID" value="SHM19509.1"/>
    <property type="molecule type" value="Genomic_DNA"/>
</dbReference>
<dbReference type="STRING" id="29534.SAMN05444366_2680"/>
<dbReference type="GO" id="GO:0008374">
    <property type="term" value="F:O-acyltransferase activity"/>
    <property type="evidence" value="ECO:0007669"/>
    <property type="project" value="TreeGrafter"/>
</dbReference>
<dbReference type="PANTHER" id="PTHR23416">
    <property type="entry name" value="SIALIC ACID SYNTHASE-RELATED"/>
    <property type="match status" value="1"/>
</dbReference>
<gene>
    <name evidence="3" type="ORF">SAMN05444366_2680</name>
</gene>
<dbReference type="Proteomes" id="UP000184121">
    <property type="component" value="Unassembled WGS sequence"/>
</dbReference>
<dbReference type="OrthoDB" id="9814490at2"/>
<sequence>MIHLLKKICKYFYQKIKYKNLVKFDLSVKIGRKSNFEGMNKLYPECSFNGDLGYGSYIGPKSNLNAKIGRFTSIAPNVNINGGIHPYSYPYVSTSPVFVSLRKQNGCTFTKVQRFDEFRFADKEKRFAVIIGSDCWIGENVFIVGGTTIGDGAVILAGAVVTKDVPAFAIYGGVPAKLIRYRYDEDTIKFLLDFKWWNKDESWFKSNIELMSNIEMLKSIINNNLT</sequence>
<dbReference type="Pfam" id="PF00132">
    <property type="entry name" value="Hexapep"/>
    <property type="match status" value="1"/>
</dbReference>
<dbReference type="AlphaFoldDB" id="A0A1M7GUI2"/>
<dbReference type="SUPFAM" id="SSF51161">
    <property type="entry name" value="Trimeric LpxA-like enzymes"/>
    <property type="match status" value="1"/>
</dbReference>
<dbReference type="GO" id="GO:0005829">
    <property type="term" value="C:cytosol"/>
    <property type="evidence" value="ECO:0007669"/>
    <property type="project" value="TreeGrafter"/>
</dbReference>
<evidence type="ECO:0000256" key="1">
    <source>
        <dbReference type="ARBA" id="ARBA00007274"/>
    </source>
</evidence>
<dbReference type="InterPro" id="IPR011004">
    <property type="entry name" value="Trimer_LpxA-like_sf"/>
</dbReference>
<reference evidence="4" key="1">
    <citation type="submission" date="2016-11" db="EMBL/GenBank/DDBJ databases">
        <authorList>
            <person name="Varghese N."/>
            <person name="Submissions S."/>
        </authorList>
    </citation>
    <scope>NUCLEOTIDE SEQUENCE [LARGE SCALE GENOMIC DNA]</scope>
    <source>
        <strain evidence="4">DSM 1811</strain>
    </source>
</reference>
<dbReference type="PANTHER" id="PTHR23416:SF23">
    <property type="entry name" value="ACETYLTRANSFERASE C18B11.09C-RELATED"/>
    <property type="match status" value="1"/>
</dbReference>
<name>A0A1M7GUI2_9FLAO</name>
<evidence type="ECO:0000313" key="4">
    <source>
        <dbReference type="Proteomes" id="UP000184121"/>
    </source>
</evidence>
<dbReference type="RefSeq" id="WP_072973103.1">
    <property type="nucleotide sequence ID" value="NZ_FRBY01000003.1"/>
</dbReference>
<keyword evidence="2 3" id="KW-0808">Transferase</keyword>
<protein>
    <submittedName>
        <fullName evidence="3">Acetyltransferase (Isoleucine patch superfamily)</fullName>
    </submittedName>
</protein>
<dbReference type="InterPro" id="IPR001451">
    <property type="entry name" value="Hexapep"/>
</dbReference>
<evidence type="ECO:0000313" key="3">
    <source>
        <dbReference type="EMBL" id="SHM19509.1"/>
    </source>
</evidence>
<dbReference type="Gene3D" id="2.160.10.10">
    <property type="entry name" value="Hexapeptide repeat proteins"/>
    <property type="match status" value="1"/>
</dbReference>
<evidence type="ECO:0000256" key="2">
    <source>
        <dbReference type="ARBA" id="ARBA00022679"/>
    </source>
</evidence>
<dbReference type="InterPro" id="IPR051159">
    <property type="entry name" value="Hexapeptide_acetyltransf"/>
</dbReference>
<comment type="similarity">
    <text evidence="1">Belongs to the transferase hexapeptide repeat family.</text>
</comment>